<dbReference type="GO" id="GO:0006487">
    <property type="term" value="P:protein N-linked glycosylation"/>
    <property type="evidence" value="ECO:0007669"/>
    <property type="project" value="TreeGrafter"/>
</dbReference>
<keyword evidence="6 7" id="KW-0472">Membrane</keyword>
<dbReference type="InterPro" id="IPR008814">
    <property type="entry name" value="Swp1"/>
</dbReference>
<dbReference type="VEuPathDB" id="FungiDB:YALI0_F30701g"/>
<feature type="transmembrane region" description="Helical" evidence="7">
    <location>
        <begin position="219"/>
        <end position="240"/>
    </location>
</feature>
<dbReference type="VEuPathDB" id="FungiDB:YALI1_F38339g"/>
<dbReference type="EMBL" id="CP017558">
    <property type="protein sequence ID" value="AOW07922.1"/>
    <property type="molecule type" value="Genomic_DNA"/>
</dbReference>
<dbReference type="OMA" id="VFFMYYT"/>
<evidence type="ECO:0000256" key="8">
    <source>
        <dbReference type="SAM" id="SignalP"/>
    </source>
</evidence>
<keyword evidence="3 8" id="KW-0732">Signal</keyword>
<proteinExistence type="predicted"/>
<evidence type="ECO:0000256" key="3">
    <source>
        <dbReference type="ARBA" id="ARBA00022729"/>
    </source>
</evidence>
<dbReference type="RefSeq" id="XP_506062.1">
    <property type="nucleotide sequence ID" value="XM_506062.1"/>
</dbReference>
<evidence type="ECO:0000259" key="9">
    <source>
        <dbReference type="Pfam" id="PF25147"/>
    </source>
</evidence>
<accession>A0A1H6Q060</accession>
<dbReference type="Proteomes" id="UP000256601">
    <property type="component" value="Unassembled WGS sequence"/>
</dbReference>
<feature type="domain" description="Ribophorin II C-terminal" evidence="9">
    <location>
        <begin position="167"/>
        <end position="273"/>
    </location>
</feature>
<evidence type="ECO:0000313" key="11">
    <source>
        <dbReference type="EMBL" id="RDW28877.1"/>
    </source>
</evidence>
<dbReference type="Pfam" id="PF25147">
    <property type="entry name" value="Ribophorin_II_C"/>
    <property type="match status" value="1"/>
</dbReference>
<dbReference type="GO" id="GO:0008250">
    <property type="term" value="C:oligosaccharyltransferase complex"/>
    <property type="evidence" value="ECO:0007669"/>
    <property type="project" value="InterPro"/>
</dbReference>
<dbReference type="EMBL" id="KZ858949">
    <property type="protein sequence ID" value="RDW28877.1"/>
    <property type="molecule type" value="Genomic_DNA"/>
</dbReference>
<dbReference type="AlphaFoldDB" id="A0A1H6Q060"/>
<evidence type="ECO:0000256" key="2">
    <source>
        <dbReference type="ARBA" id="ARBA00022692"/>
    </source>
</evidence>
<evidence type="ECO:0000313" key="13">
    <source>
        <dbReference type="Proteomes" id="UP000256601"/>
    </source>
</evidence>
<gene>
    <name evidence="11" type="ORF">B0I71DRAFT_30494</name>
    <name evidence="10" type="ORF">YALI1_F38339g</name>
</gene>
<evidence type="ECO:0000256" key="4">
    <source>
        <dbReference type="ARBA" id="ARBA00022824"/>
    </source>
</evidence>
<reference evidence="11 13" key="2">
    <citation type="submission" date="2018-07" db="EMBL/GenBank/DDBJ databases">
        <title>Draft Genome Assemblies for Five Robust Yarrowia lipolytica Strains Exhibiting High Lipid Production and Pentose Sugar Utilization and Sugar Alcohol Secretion from Undetoxified Lignocellulosic Biomass Hydrolysates.</title>
        <authorList>
            <consortium name="DOE Joint Genome Institute"/>
            <person name="Walker C."/>
            <person name="Ryu S."/>
            <person name="Na H."/>
            <person name="Zane M."/>
            <person name="LaButti K."/>
            <person name="Lipzen A."/>
            <person name="Haridas S."/>
            <person name="Barry K."/>
            <person name="Grigoriev I.V."/>
            <person name="Quarterman J."/>
            <person name="Slininger P."/>
            <person name="Dien B."/>
            <person name="Trinh C.T."/>
        </authorList>
    </citation>
    <scope>NUCLEOTIDE SEQUENCE [LARGE SCALE GENOMIC DNA]</scope>
    <source>
        <strain evidence="11 13">YB392</strain>
    </source>
</reference>
<keyword evidence="5 7" id="KW-1133">Transmembrane helix</keyword>
<name>A0A1H6Q060_YARLL</name>
<dbReference type="InterPro" id="IPR056790">
    <property type="entry name" value="Ribophorin_II_C"/>
</dbReference>
<comment type="subcellular location">
    <subcellularLocation>
        <location evidence="1">Endoplasmic reticulum membrane</location>
        <topology evidence="1">Multi-pass membrane protein</topology>
    </subcellularLocation>
</comment>
<protein>
    <recommendedName>
        <fullName evidence="9">Ribophorin II C-terminal domain-containing protein</fullName>
    </recommendedName>
</protein>
<sequence>MNPLRLAAIASTVALAAAEWAIKDAKLTVSARGTELVSLPFTNEAVDAVVPPEASLDIVFFTTNNGKSAVPHQSMVIIADEESGLEASYPVLVRPNGRAKFAIPHSRLPQALVAAQRPLDVKVILGSFDTKGSETVVARISPEASEESKKYKKAVRHATKPEIKHVFRPAARQVNASVATIFSAGAVAIFGALLVAWTALIGPTTLLGQASGALKAAPLGYIGLLGSLVAFELVFVSYFIETSIFTTLGAVSLITPVAVVSGVSALRELHERRITGQRE</sequence>
<evidence type="ECO:0000313" key="10">
    <source>
        <dbReference type="EMBL" id="AOW07922.1"/>
    </source>
</evidence>
<dbReference type="OrthoDB" id="432292at2759"/>
<dbReference type="GeneID" id="2907921"/>
<feature type="transmembrane region" description="Helical" evidence="7">
    <location>
        <begin position="246"/>
        <end position="266"/>
    </location>
</feature>
<organism evidence="10 12">
    <name type="scientific">Yarrowia lipolytica</name>
    <name type="common">Candida lipolytica</name>
    <dbReference type="NCBI Taxonomy" id="4952"/>
    <lineage>
        <taxon>Eukaryota</taxon>
        <taxon>Fungi</taxon>
        <taxon>Dikarya</taxon>
        <taxon>Ascomycota</taxon>
        <taxon>Saccharomycotina</taxon>
        <taxon>Dipodascomycetes</taxon>
        <taxon>Dipodascales</taxon>
        <taxon>Dipodascales incertae sedis</taxon>
        <taxon>Yarrowia</taxon>
    </lineage>
</organism>
<dbReference type="eggNOG" id="KOG2447">
    <property type="taxonomic scope" value="Eukaryota"/>
</dbReference>
<keyword evidence="4" id="KW-0256">Endoplasmic reticulum</keyword>
<evidence type="ECO:0000256" key="7">
    <source>
        <dbReference type="SAM" id="Phobius"/>
    </source>
</evidence>
<feature type="signal peptide" evidence="8">
    <location>
        <begin position="1"/>
        <end position="18"/>
    </location>
</feature>
<feature type="transmembrane region" description="Helical" evidence="7">
    <location>
        <begin position="181"/>
        <end position="207"/>
    </location>
</feature>
<evidence type="ECO:0000256" key="6">
    <source>
        <dbReference type="ARBA" id="ARBA00023136"/>
    </source>
</evidence>
<keyword evidence="2 7" id="KW-0812">Transmembrane</keyword>
<feature type="chain" id="PRO_5044058461" description="Ribophorin II C-terminal domain-containing protein" evidence="8">
    <location>
        <begin position="19"/>
        <end position="279"/>
    </location>
</feature>
<dbReference type="KEGG" id="yli:2907921"/>
<dbReference type="Proteomes" id="UP000182444">
    <property type="component" value="Chromosome 1F"/>
</dbReference>
<dbReference type="UniPathway" id="UPA00378"/>
<dbReference type="PANTHER" id="PTHR12640">
    <property type="entry name" value="RIBOPHORIN II"/>
    <property type="match status" value="1"/>
</dbReference>
<evidence type="ECO:0000256" key="5">
    <source>
        <dbReference type="ARBA" id="ARBA00022989"/>
    </source>
</evidence>
<reference evidence="10 12" key="1">
    <citation type="journal article" date="2016" name="PLoS ONE">
        <title>Sequence Assembly of Yarrowia lipolytica Strain W29/CLIB89 Shows Transposable Element Diversity.</title>
        <authorList>
            <person name="Magnan C."/>
            <person name="Yu J."/>
            <person name="Chang I."/>
            <person name="Jahn E."/>
            <person name="Kanomata Y."/>
            <person name="Wu J."/>
            <person name="Zeller M."/>
            <person name="Oakes M."/>
            <person name="Baldi P."/>
            <person name="Sandmeyer S."/>
        </authorList>
    </citation>
    <scope>NUCLEOTIDE SEQUENCE [LARGE SCALE GENOMIC DNA]</scope>
    <source>
        <strain evidence="10">CLIB89</strain>
        <strain evidence="12">CLIB89(W29)</strain>
    </source>
</reference>
<evidence type="ECO:0000256" key="1">
    <source>
        <dbReference type="ARBA" id="ARBA00004477"/>
    </source>
</evidence>
<dbReference type="PANTHER" id="PTHR12640:SF0">
    <property type="entry name" value="DOLICHYL-DIPHOSPHOOLIGOSACCHARIDE--PROTEIN GLYCOSYLTRANSFERASE SUBUNIT 2"/>
    <property type="match status" value="1"/>
</dbReference>
<evidence type="ECO:0000313" key="12">
    <source>
        <dbReference type="Proteomes" id="UP000182444"/>
    </source>
</evidence>